<evidence type="ECO:0000256" key="10">
    <source>
        <dbReference type="HAMAP-Rule" id="MF_00185"/>
    </source>
</evidence>
<feature type="region of interest" description="Interaction with substrate tRNA" evidence="10">
    <location>
        <begin position="41"/>
        <end position="44"/>
    </location>
</feature>
<sequence length="318" mass="35822">MQHNSTALPTAIFLMGPTASGKTDLAIKLHQTLPVEIISVDSALIYKGMDIGTAKPSKCELAQAPHRLIDILDPAESYSAMNFRADALREMADITAQGKIPLLVGGTMLYYKALTEGLSPLPNADEKVRAEIEAKAQQTGWPALHRELAKVDPISAARINPNDSQRINRALEVFYLTGKSLTELTAQKGDALPYNILQFAIAPEDRSILHQRIELRFQKMVELGFKAEVEKLYARPDLSSDLPSIRCVGYRQMWEHLRGDYGFDEAIYRGICATRQLAKRQITWLRGWKTPIQWLDSLQNEKNQKKVQQAFYLAMQNR</sequence>
<evidence type="ECO:0000256" key="9">
    <source>
        <dbReference type="ARBA" id="ARBA00049563"/>
    </source>
</evidence>
<evidence type="ECO:0000256" key="3">
    <source>
        <dbReference type="ARBA" id="ARBA00005842"/>
    </source>
</evidence>
<feature type="region of interest" description="Interaction with substrate tRNA" evidence="10">
    <location>
        <begin position="279"/>
        <end position="286"/>
    </location>
</feature>
<dbReference type="FunFam" id="1.10.20.140:FF:000001">
    <property type="entry name" value="tRNA dimethylallyltransferase"/>
    <property type="match status" value="1"/>
</dbReference>
<keyword evidence="5 10" id="KW-0819">tRNA processing</keyword>
<organism evidence="14 15">
    <name type="scientific">Exercitatus varius</name>
    <dbReference type="NCBI Taxonomy" id="67857"/>
    <lineage>
        <taxon>Bacteria</taxon>
        <taxon>Pseudomonadati</taxon>
        <taxon>Pseudomonadota</taxon>
        <taxon>Gammaproteobacteria</taxon>
        <taxon>Pasteurellales</taxon>
        <taxon>Pasteurellaceae</taxon>
        <taxon>Exercitatus</taxon>
    </lineage>
</organism>
<dbReference type="InterPro" id="IPR027417">
    <property type="entry name" value="P-loop_NTPase"/>
</dbReference>
<evidence type="ECO:0000256" key="7">
    <source>
        <dbReference type="ARBA" id="ARBA00022840"/>
    </source>
</evidence>
<feature type="region of interest" description="Interaction with substrate tRNA" evidence="10">
    <location>
        <begin position="246"/>
        <end position="251"/>
    </location>
</feature>
<evidence type="ECO:0000256" key="12">
    <source>
        <dbReference type="RuleBase" id="RU003784"/>
    </source>
</evidence>
<evidence type="ECO:0000313" key="14">
    <source>
        <dbReference type="EMBL" id="MDG2950540.1"/>
    </source>
</evidence>
<comment type="function">
    <text evidence="2 10 12">Catalyzes the transfer of a dimethylallyl group onto the adenine at position 37 in tRNAs that read codons beginning with uridine, leading to the formation of N6-(dimethylallyl)adenosine (i(6)A).</text>
</comment>
<dbReference type="Gene3D" id="3.40.50.300">
    <property type="entry name" value="P-loop containing nucleotide triphosphate hydrolases"/>
    <property type="match status" value="1"/>
</dbReference>
<evidence type="ECO:0000256" key="6">
    <source>
        <dbReference type="ARBA" id="ARBA00022741"/>
    </source>
</evidence>
<dbReference type="PANTHER" id="PTHR11088">
    <property type="entry name" value="TRNA DIMETHYLALLYLTRANSFERASE"/>
    <property type="match status" value="1"/>
</dbReference>
<dbReference type="Pfam" id="PF01715">
    <property type="entry name" value="IPPT"/>
    <property type="match status" value="1"/>
</dbReference>
<dbReference type="GO" id="GO:0052381">
    <property type="term" value="F:tRNA dimethylallyltransferase activity"/>
    <property type="evidence" value="ECO:0007669"/>
    <property type="project" value="UniProtKB-UniRule"/>
</dbReference>
<evidence type="ECO:0000256" key="5">
    <source>
        <dbReference type="ARBA" id="ARBA00022694"/>
    </source>
</evidence>
<evidence type="ECO:0000313" key="15">
    <source>
        <dbReference type="Proteomes" id="UP001214976"/>
    </source>
</evidence>
<evidence type="ECO:0000256" key="8">
    <source>
        <dbReference type="ARBA" id="ARBA00022842"/>
    </source>
</evidence>
<dbReference type="GO" id="GO:0006400">
    <property type="term" value="P:tRNA modification"/>
    <property type="evidence" value="ECO:0007669"/>
    <property type="project" value="TreeGrafter"/>
</dbReference>
<protein>
    <recommendedName>
        <fullName evidence="10">tRNA dimethylallyltransferase</fullName>
        <ecNumber evidence="10">2.5.1.75</ecNumber>
    </recommendedName>
    <alternativeName>
        <fullName evidence="10">Dimethylallyl diphosphate:tRNA dimethylallyltransferase</fullName>
        <shortName evidence="10">DMAPP:tRNA dimethylallyltransferase</shortName>
        <shortName evidence="10">DMATase</shortName>
    </alternativeName>
    <alternativeName>
        <fullName evidence="10">Isopentenyl-diphosphate:tRNA isopentenyltransferase</fullName>
        <shortName evidence="10">IPP transferase</shortName>
        <shortName evidence="10">IPPT</shortName>
        <shortName evidence="10">IPTase</shortName>
    </alternativeName>
</protein>
<feature type="site" description="Interaction with substrate tRNA" evidence="10">
    <location>
        <position position="129"/>
    </location>
</feature>
<dbReference type="AlphaFoldDB" id="A0AAW6QEC1"/>
<dbReference type="Proteomes" id="UP001214976">
    <property type="component" value="Unassembled WGS sequence"/>
</dbReference>
<dbReference type="SUPFAM" id="SSF52540">
    <property type="entry name" value="P-loop containing nucleoside triphosphate hydrolases"/>
    <property type="match status" value="1"/>
</dbReference>
<dbReference type="NCBIfam" id="TIGR00174">
    <property type="entry name" value="miaA"/>
    <property type="match status" value="1"/>
</dbReference>
<reference evidence="14" key="1">
    <citation type="submission" date="2023-03" db="EMBL/GenBank/DDBJ databases">
        <title>Classification of Bisgaard taxon 6 and taxon 10 as Exercitatus varius gen. nov., spec. nov.</title>
        <authorList>
            <person name="Christensen H."/>
        </authorList>
    </citation>
    <scope>NUCLEOTIDE SEQUENCE</scope>
    <source>
        <strain evidence="14">86116</strain>
    </source>
</reference>
<dbReference type="EC" id="2.5.1.75" evidence="10"/>
<comment type="caution">
    <text evidence="14">The sequence shown here is derived from an EMBL/GenBank/DDBJ whole genome shotgun (WGS) entry which is preliminary data.</text>
</comment>
<dbReference type="EMBL" id="JARQTW010000013">
    <property type="protein sequence ID" value="MDG2950540.1"/>
    <property type="molecule type" value="Genomic_DNA"/>
</dbReference>
<evidence type="ECO:0000256" key="11">
    <source>
        <dbReference type="RuleBase" id="RU003783"/>
    </source>
</evidence>
<accession>A0AAW6QEC1</accession>
<feature type="region of interest" description="Interaction with substrate tRNA" evidence="10">
    <location>
        <begin position="165"/>
        <end position="169"/>
    </location>
</feature>
<comment type="cofactor">
    <cofactor evidence="1 10">
        <name>Mg(2+)</name>
        <dbReference type="ChEBI" id="CHEBI:18420"/>
    </cofactor>
</comment>
<comment type="similarity">
    <text evidence="3 10 13">Belongs to the IPP transferase family.</text>
</comment>
<dbReference type="Gene3D" id="1.10.20.140">
    <property type="match status" value="1"/>
</dbReference>
<keyword evidence="4 10" id="KW-0808">Transferase</keyword>
<evidence type="ECO:0000256" key="4">
    <source>
        <dbReference type="ARBA" id="ARBA00022679"/>
    </source>
</evidence>
<evidence type="ECO:0000256" key="1">
    <source>
        <dbReference type="ARBA" id="ARBA00001946"/>
    </source>
</evidence>
<dbReference type="RefSeq" id="WP_317477536.1">
    <property type="nucleotide sequence ID" value="NZ_JARQTW010000013.1"/>
</dbReference>
<keyword evidence="6 10" id="KW-0547">Nucleotide-binding</keyword>
<feature type="binding site" evidence="10">
    <location>
        <begin position="16"/>
        <end position="23"/>
    </location>
    <ligand>
        <name>ATP</name>
        <dbReference type="ChEBI" id="CHEBI:30616"/>
    </ligand>
</feature>
<dbReference type="InterPro" id="IPR018022">
    <property type="entry name" value="IPT"/>
</dbReference>
<keyword evidence="7 10" id="KW-0067">ATP-binding</keyword>
<keyword evidence="8 10" id="KW-0460">Magnesium</keyword>
<name>A0AAW6QEC1_9PAST</name>
<dbReference type="GO" id="GO:0005524">
    <property type="term" value="F:ATP binding"/>
    <property type="evidence" value="ECO:0007669"/>
    <property type="project" value="UniProtKB-UniRule"/>
</dbReference>
<dbReference type="PANTHER" id="PTHR11088:SF60">
    <property type="entry name" value="TRNA DIMETHYLALLYLTRANSFERASE"/>
    <property type="match status" value="1"/>
</dbReference>
<evidence type="ECO:0000256" key="13">
    <source>
        <dbReference type="RuleBase" id="RU003785"/>
    </source>
</evidence>
<feature type="site" description="Interaction with substrate tRNA" evidence="10">
    <location>
        <position position="107"/>
    </location>
</feature>
<proteinExistence type="inferred from homology"/>
<comment type="catalytic activity">
    <reaction evidence="9 10 11">
        <text>adenosine(37) in tRNA + dimethylallyl diphosphate = N(6)-dimethylallyladenosine(37) in tRNA + diphosphate</text>
        <dbReference type="Rhea" id="RHEA:26482"/>
        <dbReference type="Rhea" id="RHEA-COMP:10162"/>
        <dbReference type="Rhea" id="RHEA-COMP:10375"/>
        <dbReference type="ChEBI" id="CHEBI:33019"/>
        <dbReference type="ChEBI" id="CHEBI:57623"/>
        <dbReference type="ChEBI" id="CHEBI:74411"/>
        <dbReference type="ChEBI" id="CHEBI:74415"/>
        <dbReference type="EC" id="2.5.1.75"/>
    </reaction>
</comment>
<dbReference type="HAMAP" id="MF_00185">
    <property type="entry name" value="IPP_trans"/>
    <property type="match status" value="1"/>
</dbReference>
<feature type="binding site" evidence="10">
    <location>
        <begin position="18"/>
        <end position="23"/>
    </location>
    <ligand>
        <name>substrate</name>
    </ligand>
</feature>
<dbReference type="InterPro" id="IPR039657">
    <property type="entry name" value="Dimethylallyltransferase"/>
</dbReference>
<comment type="subunit">
    <text evidence="10">Monomer.</text>
</comment>
<gene>
    <name evidence="10 14" type="primary">miaA</name>
    <name evidence="14" type="ORF">P7M15_08425</name>
</gene>
<evidence type="ECO:0000256" key="2">
    <source>
        <dbReference type="ARBA" id="ARBA00003213"/>
    </source>
</evidence>